<dbReference type="GO" id="GO:0003723">
    <property type="term" value="F:RNA binding"/>
    <property type="evidence" value="ECO:0007669"/>
    <property type="project" value="UniProtKB-KW"/>
</dbReference>
<dbReference type="CDD" id="cd00165">
    <property type="entry name" value="S4"/>
    <property type="match status" value="1"/>
</dbReference>
<dbReference type="InterPro" id="IPR012677">
    <property type="entry name" value="Nucleotide-bd_a/b_plait_sf"/>
</dbReference>
<evidence type="ECO:0000313" key="4">
    <source>
        <dbReference type="Proteomes" id="UP000018896"/>
    </source>
</evidence>
<keyword evidence="1" id="KW-0694">RNA-binding</keyword>
<dbReference type="SUPFAM" id="SSF55174">
    <property type="entry name" value="Alpha-L RNA-binding motif"/>
    <property type="match status" value="1"/>
</dbReference>
<name>W4QQE7_HALA3</name>
<dbReference type="eggNOG" id="COG2302">
    <property type="taxonomic scope" value="Bacteria"/>
</dbReference>
<sequence>MRLTPQYLETTIDDFQLTLFSVEYPTKFITIEHRDVLGALMNLGLKREKFGDIFISDDVVQIVVATEIADYVEMNVQTIGKATVRLNRIPLSEHIKPKDDWEEGKATVSSMRLDVVIAQMYKLSRTKVSPLIEKGLVKVNWKTVDRPDFIIADGDYISVRQFGRAKVIGIEGITKKDKYRIRYGRKR</sequence>
<dbReference type="SMART" id="SM00363">
    <property type="entry name" value="S4"/>
    <property type="match status" value="1"/>
</dbReference>
<dbReference type="Gene3D" id="3.30.70.330">
    <property type="match status" value="1"/>
</dbReference>
<dbReference type="Proteomes" id="UP000018896">
    <property type="component" value="Unassembled WGS sequence"/>
</dbReference>
<dbReference type="STRING" id="1236973.JCM9157_899"/>
<reference evidence="3 4" key="1">
    <citation type="journal article" date="2014" name="Genome Announc.">
        <title>Draft Genome Sequences of Three Alkaliphilic Bacillus Strains, Bacillus wakoensis JCM 9140T, Bacillus akibai JCM 9157T, and Bacillus hemicellulosilyticus JCM 9152T.</title>
        <authorList>
            <person name="Yuki M."/>
            <person name="Oshima K."/>
            <person name="Suda W."/>
            <person name="Oshida Y."/>
            <person name="Kitamura K."/>
            <person name="Iida T."/>
            <person name="Hattori M."/>
            <person name="Ohkuma M."/>
        </authorList>
    </citation>
    <scope>NUCLEOTIDE SEQUENCE [LARGE SCALE GENOMIC DNA]</scope>
    <source>
        <strain evidence="3 4">JCM 9157</strain>
    </source>
</reference>
<dbReference type="InterPro" id="IPR002942">
    <property type="entry name" value="S4_RNA-bd"/>
</dbReference>
<gene>
    <name evidence="3" type="ORF">JCM9157_899</name>
</gene>
<evidence type="ECO:0000259" key="2">
    <source>
        <dbReference type="SMART" id="SM00363"/>
    </source>
</evidence>
<dbReference type="InterPro" id="IPR036986">
    <property type="entry name" value="S4_RNA-bd_sf"/>
</dbReference>
<dbReference type="Pfam" id="PF17774">
    <property type="entry name" value="YlmH_RBD"/>
    <property type="match status" value="1"/>
</dbReference>
<dbReference type="PROSITE" id="PS50889">
    <property type="entry name" value="S4"/>
    <property type="match status" value="1"/>
</dbReference>
<feature type="domain" description="RNA-binding S4" evidence="2">
    <location>
        <begin position="111"/>
        <end position="168"/>
    </location>
</feature>
<dbReference type="AlphaFoldDB" id="W4QQE7"/>
<protein>
    <recommendedName>
        <fullName evidence="2">RNA-binding S4 domain-containing protein</fullName>
    </recommendedName>
</protein>
<accession>W4QQE7</accession>
<dbReference type="Gene3D" id="3.10.290.10">
    <property type="entry name" value="RNA-binding S4 domain"/>
    <property type="match status" value="1"/>
</dbReference>
<comment type="caution">
    <text evidence="3">The sequence shown here is derived from an EMBL/GenBank/DDBJ whole genome shotgun (WGS) entry which is preliminary data.</text>
</comment>
<organism evidence="3 4">
    <name type="scientific">Halalkalibacter akibai (strain ATCC 43226 / DSM 21942 / CIP 109018 / JCM 9157 / 1139)</name>
    <name type="common">Bacillus akibai</name>
    <dbReference type="NCBI Taxonomy" id="1236973"/>
    <lineage>
        <taxon>Bacteria</taxon>
        <taxon>Bacillati</taxon>
        <taxon>Bacillota</taxon>
        <taxon>Bacilli</taxon>
        <taxon>Bacillales</taxon>
        <taxon>Bacillaceae</taxon>
        <taxon>Halalkalibacter</taxon>
    </lineage>
</organism>
<dbReference type="EMBL" id="BAUV01000004">
    <property type="protein sequence ID" value="GAE33873.1"/>
    <property type="molecule type" value="Genomic_DNA"/>
</dbReference>
<evidence type="ECO:0000313" key="3">
    <source>
        <dbReference type="EMBL" id="GAE33873.1"/>
    </source>
</evidence>
<keyword evidence="4" id="KW-1185">Reference proteome</keyword>
<dbReference type="Pfam" id="PF01479">
    <property type="entry name" value="S4"/>
    <property type="match status" value="1"/>
</dbReference>
<dbReference type="InterPro" id="IPR040591">
    <property type="entry name" value="RqcP2_RBD"/>
</dbReference>
<proteinExistence type="predicted"/>
<evidence type="ECO:0000256" key="1">
    <source>
        <dbReference type="PROSITE-ProRule" id="PRU00182"/>
    </source>
</evidence>